<dbReference type="EMBL" id="JAQQDW010000125">
    <property type="protein sequence ID" value="MFM0108577.1"/>
    <property type="molecule type" value="Genomic_DNA"/>
</dbReference>
<keyword evidence="2" id="KW-1185">Reference proteome</keyword>
<proteinExistence type="predicted"/>
<reference evidence="1 2" key="1">
    <citation type="journal article" date="2024" name="Chem. Sci.">
        <title>Discovery of megapolipeptins by genome mining of a Burkholderiales bacteria collection.</title>
        <authorList>
            <person name="Paulo B.S."/>
            <person name="Recchia M.J.J."/>
            <person name="Lee S."/>
            <person name="Fergusson C.H."/>
            <person name="Romanowski S.B."/>
            <person name="Hernandez A."/>
            <person name="Krull N."/>
            <person name="Liu D.Y."/>
            <person name="Cavanagh H."/>
            <person name="Bos A."/>
            <person name="Gray C.A."/>
            <person name="Murphy B.T."/>
            <person name="Linington R.G."/>
            <person name="Eustaquio A.S."/>
        </authorList>
    </citation>
    <scope>NUCLEOTIDE SEQUENCE [LARGE SCALE GENOMIC DNA]</scope>
    <source>
        <strain evidence="1 2">RL18-126-BIB-B</strain>
    </source>
</reference>
<evidence type="ECO:0000313" key="1">
    <source>
        <dbReference type="EMBL" id="MFM0108577.1"/>
    </source>
</evidence>
<evidence type="ECO:0000313" key="2">
    <source>
        <dbReference type="Proteomes" id="UP001629235"/>
    </source>
</evidence>
<name>A0ACC7NMA0_9BURK</name>
<dbReference type="Proteomes" id="UP001629235">
    <property type="component" value="Unassembled WGS sequence"/>
</dbReference>
<protein>
    <submittedName>
        <fullName evidence="1">Uncharacterized protein</fullName>
    </submittedName>
</protein>
<accession>A0ACC7NMA0</accession>
<comment type="caution">
    <text evidence="1">The sequence shown here is derived from an EMBL/GenBank/DDBJ whole genome shotgun (WGS) entry which is preliminary data.</text>
</comment>
<feature type="non-terminal residue" evidence="1">
    <location>
        <position position="1"/>
    </location>
</feature>
<gene>
    <name evidence="1" type="ORF">PQR01_35470</name>
</gene>
<sequence>AAPALCAATTRSALDHLRVIPRRTGVLAAVCHALNEPVAALQSQRLEHADVRHILKIELGRIDSTREGPSPQDTYFPLVPSGAKPMRRVFQKQLGNAISQTSISTKMACMKHMKQALENRKNDNIGSITQ</sequence>
<organism evidence="1 2">
    <name type="scientific">Paraburkholderia rhynchosiae</name>
    <dbReference type="NCBI Taxonomy" id="487049"/>
    <lineage>
        <taxon>Bacteria</taxon>
        <taxon>Pseudomonadati</taxon>
        <taxon>Pseudomonadota</taxon>
        <taxon>Betaproteobacteria</taxon>
        <taxon>Burkholderiales</taxon>
        <taxon>Burkholderiaceae</taxon>
        <taxon>Paraburkholderia</taxon>
    </lineage>
</organism>